<evidence type="ECO:0000256" key="3">
    <source>
        <dbReference type="ARBA" id="ARBA00022801"/>
    </source>
</evidence>
<organism evidence="8 9">
    <name type="scientific">Chara braunii</name>
    <name type="common">Braun's stonewort</name>
    <dbReference type="NCBI Taxonomy" id="69332"/>
    <lineage>
        <taxon>Eukaryota</taxon>
        <taxon>Viridiplantae</taxon>
        <taxon>Streptophyta</taxon>
        <taxon>Charophyceae</taxon>
        <taxon>Charales</taxon>
        <taxon>Characeae</taxon>
        <taxon>Chara</taxon>
    </lineage>
</organism>
<dbReference type="EMBL" id="BFEA01000022">
    <property type="protein sequence ID" value="GBG61738.1"/>
    <property type="molecule type" value="Genomic_DNA"/>
</dbReference>
<dbReference type="InterPro" id="IPR001300">
    <property type="entry name" value="Peptidase_C2_calpain_cat"/>
</dbReference>
<keyword evidence="9" id="KW-1185">Reference proteome</keyword>
<dbReference type="OrthoDB" id="424753at2759"/>
<dbReference type="GO" id="GO:0004198">
    <property type="term" value="F:calcium-dependent cysteine-type endopeptidase activity"/>
    <property type="evidence" value="ECO:0007669"/>
    <property type="project" value="InterPro"/>
</dbReference>
<evidence type="ECO:0000313" key="9">
    <source>
        <dbReference type="Proteomes" id="UP000265515"/>
    </source>
</evidence>
<dbReference type="PROSITE" id="PS50203">
    <property type="entry name" value="CALPAIN_CAT"/>
    <property type="match status" value="1"/>
</dbReference>
<dbReference type="AlphaFoldDB" id="A0A388JVB8"/>
<accession>A0A388JVB8</accession>
<comment type="caution">
    <text evidence="8">The sequence shown here is derived from an EMBL/GenBank/DDBJ whole genome shotgun (WGS) entry which is preliminary data.</text>
</comment>
<keyword evidence="4" id="KW-0788">Thiol protease</keyword>
<dbReference type="Pfam" id="PF00648">
    <property type="entry name" value="Peptidase_C2"/>
    <property type="match status" value="1"/>
</dbReference>
<feature type="active site" evidence="5">
    <location>
        <position position="282"/>
    </location>
</feature>
<dbReference type="SMART" id="SM00230">
    <property type="entry name" value="CysPc"/>
    <property type="match status" value="1"/>
</dbReference>
<evidence type="ECO:0000256" key="2">
    <source>
        <dbReference type="ARBA" id="ARBA00022670"/>
    </source>
</evidence>
<dbReference type="InterPro" id="IPR038765">
    <property type="entry name" value="Papain-like_cys_pep_sf"/>
</dbReference>
<dbReference type="PANTHER" id="PTHR10183:SF379">
    <property type="entry name" value="CALPAIN-5"/>
    <property type="match status" value="1"/>
</dbReference>
<evidence type="ECO:0000313" key="8">
    <source>
        <dbReference type="EMBL" id="GBG61738.1"/>
    </source>
</evidence>
<comment type="caution">
    <text evidence="6">Lacks conserved residue(s) required for the propagation of feature annotation.</text>
</comment>
<protein>
    <recommendedName>
        <fullName evidence="7">Calpain catalytic domain-containing protein</fullName>
    </recommendedName>
</protein>
<proteinExistence type="inferred from homology"/>
<dbReference type="SUPFAM" id="SSF54001">
    <property type="entry name" value="Cysteine proteinases"/>
    <property type="match status" value="1"/>
</dbReference>
<dbReference type="PANTHER" id="PTHR10183">
    <property type="entry name" value="CALPAIN"/>
    <property type="match status" value="1"/>
</dbReference>
<gene>
    <name evidence="8" type="ORF">CBR_g23253</name>
</gene>
<dbReference type="Gene3D" id="3.90.70.10">
    <property type="entry name" value="Cysteine proteinases"/>
    <property type="match status" value="1"/>
</dbReference>
<dbReference type="PRINTS" id="PR00704">
    <property type="entry name" value="CALPAIN"/>
</dbReference>
<dbReference type="Gramene" id="GBG61738">
    <property type="protein sequence ID" value="GBG61738"/>
    <property type="gene ID" value="CBR_g23253"/>
</dbReference>
<comment type="similarity">
    <text evidence="1">Belongs to the peptidase C2 family.</text>
</comment>
<evidence type="ECO:0000259" key="7">
    <source>
        <dbReference type="PROSITE" id="PS50203"/>
    </source>
</evidence>
<dbReference type="STRING" id="69332.A0A388JVB8"/>
<reference evidence="8 9" key="1">
    <citation type="journal article" date="2018" name="Cell">
        <title>The Chara Genome: Secondary Complexity and Implications for Plant Terrestrialization.</title>
        <authorList>
            <person name="Nishiyama T."/>
            <person name="Sakayama H."/>
            <person name="Vries J.D."/>
            <person name="Buschmann H."/>
            <person name="Saint-Marcoux D."/>
            <person name="Ullrich K.K."/>
            <person name="Haas F.B."/>
            <person name="Vanderstraeten L."/>
            <person name="Becker D."/>
            <person name="Lang D."/>
            <person name="Vosolsobe S."/>
            <person name="Rombauts S."/>
            <person name="Wilhelmsson P.K.I."/>
            <person name="Janitza P."/>
            <person name="Kern R."/>
            <person name="Heyl A."/>
            <person name="Rumpler F."/>
            <person name="Villalobos L.I.A.C."/>
            <person name="Clay J.M."/>
            <person name="Skokan R."/>
            <person name="Toyoda A."/>
            <person name="Suzuki Y."/>
            <person name="Kagoshima H."/>
            <person name="Schijlen E."/>
            <person name="Tajeshwar N."/>
            <person name="Catarino B."/>
            <person name="Hetherington A.J."/>
            <person name="Saltykova A."/>
            <person name="Bonnot C."/>
            <person name="Breuninger H."/>
            <person name="Symeonidi A."/>
            <person name="Radhakrishnan G.V."/>
            <person name="Van Nieuwerburgh F."/>
            <person name="Deforce D."/>
            <person name="Chang C."/>
            <person name="Karol K.G."/>
            <person name="Hedrich R."/>
            <person name="Ulvskov P."/>
            <person name="Glockner G."/>
            <person name="Delwiche C.F."/>
            <person name="Petrasek J."/>
            <person name="Van de Peer Y."/>
            <person name="Friml J."/>
            <person name="Beilby M."/>
            <person name="Dolan L."/>
            <person name="Kohara Y."/>
            <person name="Sugano S."/>
            <person name="Fujiyama A."/>
            <person name="Delaux P.-M."/>
            <person name="Quint M."/>
            <person name="TheiBen G."/>
            <person name="Hagemann M."/>
            <person name="Harholt J."/>
            <person name="Dunand C."/>
            <person name="Zachgo S."/>
            <person name="Langdale J."/>
            <person name="Maumus F."/>
            <person name="Straeten D.V.D."/>
            <person name="Gould S.B."/>
            <person name="Rensing S.A."/>
        </authorList>
    </citation>
    <scope>NUCLEOTIDE SEQUENCE [LARGE SCALE GENOMIC DNA]</scope>
    <source>
        <strain evidence="8 9">S276</strain>
    </source>
</reference>
<keyword evidence="2" id="KW-0645">Protease</keyword>
<feature type="domain" description="Calpain catalytic" evidence="7">
    <location>
        <begin position="67"/>
        <end position="306"/>
    </location>
</feature>
<keyword evidence="3" id="KW-0378">Hydrolase</keyword>
<sequence>MRSPKLAGASRALASRLGRNRSLDDPKCLEENLELVEQWLCIPATLLFTDDEDALTERLPGKEKCTDPDFPPAASSLYREGISTSHKLPANISWERMSGSLYKGSPQLGGGIIKSMLDNTWFLGALAMVASNESLLLDLLVSDDKRHDGLYTVQFYKHGEWRKVVVDDHVPCLPSTTKPIFARSTDGEELWVSLVEKAYAKLHGCYTSLEGGSVTEALVDLTGGCAYRLSMRDVLSQEDASSGRLWSEILEQHGNGNLIGCSFSHKHCDGSTEPNEGILQRHIYCIRDARETSKGLKLVKLYDPWGLKVRPEENIKQQSQMFTCLMWGGCLAADGRGTTAYGARKEPQRRLRASRSMAWKKLFLIGPMEVNAWTAGSNGPTEMCGVIPEINGGYTSGKSGWGILGKEERANALLRPGYSARDG</sequence>
<name>A0A388JVB8_CHABU</name>
<evidence type="ECO:0000256" key="6">
    <source>
        <dbReference type="PROSITE-ProRule" id="PRU00239"/>
    </source>
</evidence>
<dbReference type="GO" id="GO:0006508">
    <property type="term" value="P:proteolysis"/>
    <property type="evidence" value="ECO:0007669"/>
    <property type="project" value="UniProtKB-KW"/>
</dbReference>
<dbReference type="Proteomes" id="UP000265515">
    <property type="component" value="Unassembled WGS sequence"/>
</dbReference>
<evidence type="ECO:0000256" key="4">
    <source>
        <dbReference type="ARBA" id="ARBA00022807"/>
    </source>
</evidence>
<evidence type="ECO:0000256" key="5">
    <source>
        <dbReference type="PIRSR" id="PIRSR622684-1"/>
    </source>
</evidence>
<dbReference type="InterPro" id="IPR022684">
    <property type="entry name" value="Calpain_cysteine_protease"/>
</dbReference>
<evidence type="ECO:0000256" key="1">
    <source>
        <dbReference type="ARBA" id="ARBA00007623"/>
    </source>
</evidence>